<dbReference type="CDD" id="cd00077">
    <property type="entry name" value="HDc"/>
    <property type="match status" value="1"/>
</dbReference>
<dbReference type="PANTHER" id="PTHR38659">
    <property type="entry name" value="METAL-DEPENDENT PHOSPHOHYDROLASE"/>
    <property type="match status" value="1"/>
</dbReference>
<sequence length="188" mass="20990">MTRDEALKLVRTHTKNENLVRHMLAVEIVMRALAKRFGGDPEEWGLAGLLHDGDYEETKENNPHKNHVKLLMEWLSHYEVSDSVKNAILAHGWKYTDNAPQPKTKMDWALYTCDELTGLIVAVALVKGGELAEVSVESVMKKWKNTGFAAGANREQIALCEERLDIPIPEFVGLALSAMQSIAPELGL</sequence>
<organism evidence="2 3">
    <name type="scientific">Candidatus Woesebacteria bacterium RIFOXYB1_FULL_38_16</name>
    <dbReference type="NCBI Taxonomy" id="1802538"/>
    <lineage>
        <taxon>Bacteria</taxon>
        <taxon>Candidatus Woeseibacteriota</taxon>
    </lineage>
</organism>
<dbReference type="SUPFAM" id="SSF109604">
    <property type="entry name" value="HD-domain/PDEase-like"/>
    <property type="match status" value="1"/>
</dbReference>
<dbReference type="InterPro" id="IPR006675">
    <property type="entry name" value="HDIG_dom"/>
</dbReference>
<dbReference type="Proteomes" id="UP000178999">
    <property type="component" value="Unassembled WGS sequence"/>
</dbReference>
<comment type="caution">
    <text evidence="2">The sequence shown here is derived from an EMBL/GenBank/DDBJ whole genome shotgun (WGS) entry which is preliminary data.</text>
</comment>
<name>A0A1F8CRL3_9BACT</name>
<feature type="domain" description="HD" evidence="1">
    <location>
        <begin position="21"/>
        <end position="94"/>
    </location>
</feature>
<dbReference type="InterPro" id="IPR003607">
    <property type="entry name" value="HD/PDEase_dom"/>
</dbReference>
<dbReference type="InterPro" id="IPR006674">
    <property type="entry name" value="HD_domain"/>
</dbReference>
<dbReference type="EMBL" id="MGHY01000025">
    <property type="protein sequence ID" value="OGM78922.1"/>
    <property type="molecule type" value="Genomic_DNA"/>
</dbReference>
<evidence type="ECO:0000313" key="3">
    <source>
        <dbReference type="Proteomes" id="UP000178999"/>
    </source>
</evidence>
<dbReference type="PANTHER" id="PTHR38659:SF1">
    <property type="entry name" value="METAL DEPENDENT PHOSPHOHYDROLASE"/>
    <property type="match status" value="1"/>
</dbReference>
<accession>A0A1F8CRL3</accession>
<dbReference type="STRING" id="1802538.A2382_03450"/>
<evidence type="ECO:0000313" key="2">
    <source>
        <dbReference type="EMBL" id="OGM78922.1"/>
    </source>
</evidence>
<evidence type="ECO:0000259" key="1">
    <source>
        <dbReference type="Pfam" id="PF01966"/>
    </source>
</evidence>
<dbReference type="Pfam" id="PF01966">
    <property type="entry name" value="HD"/>
    <property type="match status" value="1"/>
</dbReference>
<reference evidence="2 3" key="1">
    <citation type="journal article" date="2016" name="Nat. Commun.">
        <title>Thousands of microbial genomes shed light on interconnected biogeochemical processes in an aquifer system.</title>
        <authorList>
            <person name="Anantharaman K."/>
            <person name="Brown C.T."/>
            <person name="Hug L.A."/>
            <person name="Sharon I."/>
            <person name="Castelle C.J."/>
            <person name="Probst A.J."/>
            <person name="Thomas B.C."/>
            <person name="Singh A."/>
            <person name="Wilkins M.J."/>
            <person name="Karaoz U."/>
            <person name="Brodie E.L."/>
            <person name="Williams K.H."/>
            <person name="Hubbard S.S."/>
            <person name="Banfield J.F."/>
        </authorList>
    </citation>
    <scope>NUCLEOTIDE SEQUENCE [LARGE SCALE GENOMIC DNA]</scope>
</reference>
<dbReference type="Gene3D" id="1.10.3210.10">
    <property type="entry name" value="Hypothetical protein af1432"/>
    <property type="match status" value="1"/>
</dbReference>
<gene>
    <name evidence="2" type="ORF">A2382_03450</name>
</gene>
<proteinExistence type="predicted"/>
<dbReference type="NCBIfam" id="TIGR00277">
    <property type="entry name" value="HDIG"/>
    <property type="match status" value="1"/>
</dbReference>
<dbReference type="AlphaFoldDB" id="A0A1F8CRL3"/>
<protein>
    <recommendedName>
        <fullName evidence="1">HD domain-containing protein</fullName>
    </recommendedName>
</protein>